<keyword evidence="1" id="KW-0812">Transmembrane</keyword>
<dbReference type="GO" id="GO:0005739">
    <property type="term" value="C:mitochondrion"/>
    <property type="evidence" value="ECO:0007669"/>
    <property type="project" value="UniProtKB-ARBA"/>
</dbReference>
<dbReference type="GO" id="GO:0004519">
    <property type="term" value="F:endonuclease activity"/>
    <property type="evidence" value="ECO:0007669"/>
    <property type="project" value="InterPro"/>
</dbReference>
<evidence type="ECO:0000259" key="2">
    <source>
        <dbReference type="Pfam" id="PF00961"/>
    </source>
</evidence>
<dbReference type="InterPro" id="IPR027434">
    <property type="entry name" value="Homing_endonucl"/>
</dbReference>
<dbReference type="RefSeq" id="YP_008475294.1">
    <property type="nucleotide sequence ID" value="NC_022175.1"/>
</dbReference>
<dbReference type="AlphaFoldDB" id="S5U695"/>
<keyword evidence="3" id="KW-0496">Mitochondrion</keyword>
<sequence>MKKKEILFYINILVIIIFIIIINIYFNKKINSNILLNNNNNNNKLNIYSLNNNNNLIKWDKSPKDFNFNLFNLEYKRRFPNKELPTKEFLIWFIGFFEGDGSFIIAKRGDLGIVIIQSELNKKILNIIKDNLNIGSIIIESKKDKTYKWIVQDRKNLYLLSLLFNGNIVLPIKSIKFNIFLSKLNYKLLINNENLIEFNSELILPTLNDTWLLGFTDSEGCFTCSILNNNDNAYRVRYILTQKYDINKYVLEHILLLFNNYYNDNISIGSIVPHSKKNIWELRINGLKNCNKILFYFNKFKLKTIKYNSFIKFKDILNDINNKDHLNPIKRSLLKKKAKNINIK</sequence>
<organism evidence="3">
    <name type="scientific">[Candida] norvegica</name>
    <dbReference type="NCBI Taxonomy" id="49330"/>
    <lineage>
        <taxon>Eukaryota</taxon>
        <taxon>Fungi</taxon>
        <taxon>Dikarya</taxon>
        <taxon>Ascomycota</taxon>
        <taxon>Saccharomycotina</taxon>
        <taxon>Saccharomycetes</taxon>
        <taxon>Phaffomycetales</taxon>
        <taxon>Phaffomycetaceae</taxon>
        <taxon>Barnettozyma</taxon>
        <taxon>Barnettozyma/Candida clade</taxon>
    </lineage>
</organism>
<protein>
    <recommendedName>
        <fullName evidence="2">Homing endonuclease LAGLIDADG domain-containing protein</fullName>
    </recommendedName>
</protein>
<name>S5U695_9ASCO</name>
<keyword evidence="1" id="KW-1133">Transmembrane helix</keyword>
<dbReference type="InterPro" id="IPR004860">
    <property type="entry name" value="LAGLIDADG_dom"/>
</dbReference>
<accession>S5U695</accession>
<proteinExistence type="predicted"/>
<reference evidence="3" key="1">
    <citation type="submission" date="2013-05" db="EMBL/GenBank/DDBJ databases">
        <authorList>
            <person name="Hegedusova E."/>
            <person name="Zemanova J."/>
            <person name="Brejova B."/>
            <person name="Nosek J."/>
        </authorList>
    </citation>
    <scope>NUCLEOTIDE SEQUENCE</scope>
    <source>
        <strain evidence="3">CBS 2874</strain>
    </source>
</reference>
<dbReference type="SUPFAM" id="SSF55608">
    <property type="entry name" value="Homing endonucleases"/>
    <property type="match status" value="2"/>
</dbReference>
<geneLocation type="mitochondrion" evidence="3"/>
<dbReference type="Gene3D" id="3.10.28.10">
    <property type="entry name" value="Homing endonucleases"/>
    <property type="match status" value="2"/>
</dbReference>
<dbReference type="GeneID" id="16695356"/>
<dbReference type="Pfam" id="PF00961">
    <property type="entry name" value="LAGLIDADG_1"/>
    <property type="match status" value="2"/>
</dbReference>
<feature type="domain" description="Homing endonuclease LAGLIDADG" evidence="2">
    <location>
        <begin position="212"/>
        <end position="316"/>
    </location>
</feature>
<evidence type="ECO:0000256" key="1">
    <source>
        <dbReference type="SAM" id="Phobius"/>
    </source>
</evidence>
<dbReference type="PANTHER" id="PTHR36181">
    <property type="entry name" value="INTRON-ENCODED ENDONUCLEASE AI3-RELATED"/>
    <property type="match status" value="1"/>
</dbReference>
<dbReference type="EMBL" id="KF017573">
    <property type="protein sequence ID" value="AGS44601.1"/>
    <property type="molecule type" value="Genomic_DNA"/>
</dbReference>
<feature type="domain" description="Homing endonuclease LAGLIDADG" evidence="2">
    <location>
        <begin position="94"/>
        <end position="180"/>
    </location>
</feature>
<gene>
    <name evidence="3" type="primary">cox1-I2</name>
</gene>
<dbReference type="PANTHER" id="PTHR36181:SF4">
    <property type="entry name" value="LAGLIDADG ENDONUCLEASE"/>
    <property type="match status" value="1"/>
</dbReference>
<feature type="transmembrane region" description="Helical" evidence="1">
    <location>
        <begin position="6"/>
        <end position="26"/>
    </location>
</feature>
<dbReference type="InterPro" id="IPR051289">
    <property type="entry name" value="LAGLIDADG_Endonuclease"/>
</dbReference>
<evidence type="ECO:0000313" key="3">
    <source>
        <dbReference type="EMBL" id="AGS44601.1"/>
    </source>
</evidence>
<keyword evidence="1" id="KW-0472">Membrane</keyword>